<organism evidence="9 10">
    <name type="scientific">Ohtaekwangia kribbensis</name>
    <dbReference type="NCBI Taxonomy" id="688913"/>
    <lineage>
        <taxon>Bacteria</taxon>
        <taxon>Pseudomonadati</taxon>
        <taxon>Bacteroidota</taxon>
        <taxon>Cytophagia</taxon>
        <taxon>Cytophagales</taxon>
        <taxon>Fulvivirgaceae</taxon>
        <taxon>Ohtaekwangia</taxon>
    </lineage>
</organism>
<feature type="signal peptide" evidence="7">
    <location>
        <begin position="1"/>
        <end position="25"/>
    </location>
</feature>
<dbReference type="InterPro" id="IPR017853">
    <property type="entry name" value="GH"/>
</dbReference>
<dbReference type="Pfam" id="PF06964">
    <property type="entry name" value="Alpha-L-AF_C"/>
    <property type="match status" value="1"/>
</dbReference>
<dbReference type="EC" id="3.2.1.55" evidence="3"/>
<keyword evidence="10" id="KW-1185">Reference proteome</keyword>
<dbReference type="SUPFAM" id="SSF51445">
    <property type="entry name" value="(Trans)glycosidases"/>
    <property type="match status" value="1"/>
</dbReference>
<dbReference type="SMART" id="SM00813">
    <property type="entry name" value="Alpha-L-AF_C"/>
    <property type="match status" value="1"/>
</dbReference>
<dbReference type="RefSeq" id="WP_377580608.1">
    <property type="nucleotide sequence ID" value="NZ_JBHTKA010000007.1"/>
</dbReference>
<evidence type="ECO:0000256" key="3">
    <source>
        <dbReference type="ARBA" id="ARBA00012670"/>
    </source>
</evidence>
<name>A0ABW3K7M7_9BACT</name>
<accession>A0ABW3K7M7</accession>
<evidence type="ECO:0000256" key="4">
    <source>
        <dbReference type="ARBA" id="ARBA00022729"/>
    </source>
</evidence>
<dbReference type="Gene3D" id="2.60.120.560">
    <property type="entry name" value="Exo-inulinase, domain 1"/>
    <property type="match status" value="1"/>
</dbReference>
<dbReference type="PANTHER" id="PTHR31776">
    <property type="entry name" value="ALPHA-L-ARABINOFURANOSIDASE 1"/>
    <property type="match status" value="1"/>
</dbReference>
<feature type="chain" id="PRO_5046636350" description="non-reducing end alpha-L-arabinofuranosidase" evidence="7">
    <location>
        <begin position="26"/>
        <end position="854"/>
    </location>
</feature>
<comment type="similarity">
    <text evidence="2">Belongs to the glycosyl hydrolase 51 family.</text>
</comment>
<dbReference type="InterPro" id="IPR010720">
    <property type="entry name" value="Alpha-L-AF_C"/>
</dbReference>
<comment type="caution">
    <text evidence="9">The sequence shown here is derived from an EMBL/GenBank/DDBJ whole genome shotgun (WGS) entry which is preliminary data.</text>
</comment>
<keyword evidence="4 7" id="KW-0732">Signal</keyword>
<keyword evidence="5" id="KW-0378">Hydrolase</keyword>
<evidence type="ECO:0000256" key="5">
    <source>
        <dbReference type="ARBA" id="ARBA00022801"/>
    </source>
</evidence>
<dbReference type="Proteomes" id="UP001597112">
    <property type="component" value="Unassembled WGS sequence"/>
</dbReference>
<dbReference type="InterPro" id="IPR051563">
    <property type="entry name" value="Glycosyl_Hydrolase_51"/>
</dbReference>
<dbReference type="Pfam" id="PF22848">
    <property type="entry name" value="ASD1_dom"/>
    <property type="match status" value="1"/>
</dbReference>
<comment type="catalytic activity">
    <reaction evidence="1">
        <text>Hydrolysis of terminal non-reducing alpha-L-arabinofuranoside residues in alpha-L-arabinosides.</text>
        <dbReference type="EC" id="3.2.1.55"/>
    </reaction>
</comment>
<evidence type="ECO:0000259" key="8">
    <source>
        <dbReference type="SMART" id="SM00813"/>
    </source>
</evidence>
<dbReference type="InterPro" id="IPR055235">
    <property type="entry name" value="ASD1_cat"/>
</dbReference>
<evidence type="ECO:0000256" key="7">
    <source>
        <dbReference type="SAM" id="SignalP"/>
    </source>
</evidence>
<dbReference type="Gene3D" id="3.20.20.80">
    <property type="entry name" value="Glycosidases"/>
    <property type="match status" value="1"/>
</dbReference>
<evidence type="ECO:0000313" key="10">
    <source>
        <dbReference type="Proteomes" id="UP001597112"/>
    </source>
</evidence>
<evidence type="ECO:0000313" key="9">
    <source>
        <dbReference type="EMBL" id="MFD1001161.1"/>
    </source>
</evidence>
<reference evidence="10" key="1">
    <citation type="journal article" date="2019" name="Int. J. Syst. Evol. Microbiol.">
        <title>The Global Catalogue of Microorganisms (GCM) 10K type strain sequencing project: providing services to taxonomists for standard genome sequencing and annotation.</title>
        <authorList>
            <consortium name="The Broad Institute Genomics Platform"/>
            <consortium name="The Broad Institute Genome Sequencing Center for Infectious Disease"/>
            <person name="Wu L."/>
            <person name="Ma J."/>
        </authorList>
    </citation>
    <scope>NUCLEOTIDE SEQUENCE [LARGE SCALE GENOMIC DNA]</scope>
    <source>
        <strain evidence="10">CCUG 58938</strain>
    </source>
</reference>
<dbReference type="Gene3D" id="2.60.120.260">
    <property type="entry name" value="Galactose-binding domain-like"/>
    <property type="match status" value="1"/>
</dbReference>
<sequence length="854" mass="95407">MKHSVLCFRLMIHFVGLMLPLYAIAQDATLVIDTQHPGAKVSSRLHGIFFEEISHGGEGGLYAELIQNRGFEESTIPPGCTLDSGWLVPPRTSHFASNKVSDWKMPWEPKSPWPAWSLRTAANARASLSLSTKVPLHAATPHALQVDIHSAGKADSVSVVNEGFWGIRVDKGESYNLTTYIRAPKFKGAVTASLRASDGRILASYTFNNVKQSSWRKYTCTVKATASDAKAKFYLTMSSPGTIWFDLVSLFPARTFKNRPNGMRPDLANYLADLKPAFVRWPGGCFVEGISTESAPEWKRSLGPIEERPGTYSPWGYWSSDGIGYHEFLQFCEDIGADAMYVFNCGVSCEMRSGVFLPDDKIPALVQNILDGIEYAIGPADSKWGAVRARNGHPQPFPLRYVEVGNEQVGTRYATRFNIFYKAIKEKYPQLEVITSTGIAHVHKPTIDAVTKTDIVDEHAYKAVYWPMIYHDWYDKYPRKDWKLYVGEYACNSGVGSGNMLAALNDAVFIMGMERNGDLVAMSSYAPLLENINDTDWPVNLIRFDNASSFARTSYYTIKMMNDHKASENVAVSLTFHSSTSTPVARYSGNIGLSTWDTYAEFKNIQILDKNNKVLYAADLINHKNDWKTEGGKWTIGDSVIAQTADGAWPMAILQNKIPDVYTLRLKARKTGGPNAFMIPIAVKDNDNYLRAHIGAWWNRVSAFEMVTNGADAMVTQPVTLETPVETNRWYTVELRVSYTSIECYLDGKLLMTYKEPRTFFSIAGTDERTGEIIVKVVNAGKEPVRSAVEVKTAKAIAGVGKTLTLSADAPQAENSLEHPLQYIPVERNFTGFKNSFEYVFKPWSVTILRIRQE</sequence>
<dbReference type="EMBL" id="JBHTKA010000007">
    <property type="protein sequence ID" value="MFD1001161.1"/>
    <property type="molecule type" value="Genomic_DNA"/>
</dbReference>
<protein>
    <recommendedName>
        <fullName evidence="3">non-reducing end alpha-L-arabinofuranosidase</fullName>
        <ecNumber evidence="3">3.2.1.55</ecNumber>
    </recommendedName>
</protein>
<keyword evidence="6" id="KW-0325">Glycoprotein</keyword>
<evidence type="ECO:0000256" key="1">
    <source>
        <dbReference type="ARBA" id="ARBA00001462"/>
    </source>
</evidence>
<feature type="domain" description="Alpha-L-arabinofuranosidase C-terminal" evidence="8">
    <location>
        <begin position="487"/>
        <end position="845"/>
    </location>
</feature>
<evidence type="ECO:0000256" key="2">
    <source>
        <dbReference type="ARBA" id="ARBA00007186"/>
    </source>
</evidence>
<proteinExistence type="inferred from homology"/>
<dbReference type="PANTHER" id="PTHR31776:SF0">
    <property type="entry name" value="ALPHA-L-ARABINOFURANOSIDASE 1"/>
    <property type="match status" value="1"/>
</dbReference>
<gene>
    <name evidence="9" type="ORF">ACFQ21_17670</name>
</gene>
<evidence type="ECO:0000256" key="6">
    <source>
        <dbReference type="ARBA" id="ARBA00023180"/>
    </source>
</evidence>